<feature type="transmembrane region" description="Helical" evidence="1">
    <location>
        <begin position="102"/>
        <end position="123"/>
    </location>
</feature>
<dbReference type="AlphaFoldDB" id="A0A0D6LLL8"/>
<feature type="transmembrane region" description="Helical" evidence="1">
    <location>
        <begin position="77"/>
        <end position="95"/>
    </location>
</feature>
<name>A0A0D6LLL8_9BILA</name>
<dbReference type="PANTHER" id="PTHR31176">
    <property type="entry name" value="MFS DOMAIN-CONTAINING PROTEIN-RELATED"/>
    <property type="match status" value="1"/>
</dbReference>
<evidence type="ECO:0000313" key="3">
    <source>
        <dbReference type="Proteomes" id="UP000054495"/>
    </source>
</evidence>
<keyword evidence="1" id="KW-0812">Transmembrane</keyword>
<evidence type="ECO:0000313" key="2">
    <source>
        <dbReference type="EMBL" id="EPB68522.1"/>
    </source>
</evidence>
<dbReference type="Pfam" id="PF05884">
    <property type="entry name" value="ZYG-11_interact"/>
    <property type="match status" value="1"/>
</dbReference>
<evidence type="ECO:0000256" key="1">
    <source>
        <dbReference type="SAM" id="Phobius"/>
    </source>
</evidence>
<dbReference type="EMBL" id="KE125424">
    <property type="protein sequence ID" value="EPB68522.1"/>
    <property type="molecule type" value="Genomic_DNA"/>
</dbReference>
<protein>
    <submittedName>
        <fullName evidence="2">Uncharacterized protein</fullName>
    </submittedName>
</protein>
<keyword evidence="3" id="KW-1185">Reference proteome</keyword>
<keyword evidence="1" id="KW-0472">Membrane</keyword>
<dbReference type="PANTHER" id="PTHR31176:SF1">
    <property type="entry name" value="MFS DOMAIN-CONTAINING PROTEIN-RELATED"/>
    <property type="match status" value="1"/>
</dbReference>
<gene>
    <name evidence="2" type="ORF">ANCCEY_12392</name>
</gene>
<proteinExistence type="predicted"/>
<organism evidence="2 3">
    <name type="scientific">Ancylostoma ceylanicum</name>
    <dbReference type="NCBI Taxonomy" id="53326"/>
    <lineage>
        <taxon>Eukaryota</taxon>
        <taxon>Metazoa</taxon>
        <taxon>Ecdysozoa</taxon>
        <taxon>Nematoda</taxon>
        <taxon>Chromadorea</taxon>
        <taxon>Rhabditida</taxon>
        <taxon>Rhabditina</taxon>
        <taxon>Rhabditomorpha</taxon>
        <taxon>Strongyloidea</taxon>
        <taxon>Ancylostomatidae</taxon>
        <taxon>Ancylostomatinae</taxon>
        <taxon>Ancylostoma</taxon>
    </lineage>
</organism>
<sequence>MDAIVAVCDLYRSELDDCVATLRNRGLLISERSSQHKRRGMSDSKTRFMLLTAALMQGITSGYVIDSTYISGEPLGFVTPLAIVMAYLGEVASVYKNRGALFVACATSALIANLGIGMLLNAITKTYELMTFAYVAAGLMTMKLVLKNVHRPGTGHSQQFFLLQSFTLIRALTFLICGYYKYVTH</sequence>
<dbReference type="InterPro" id="IPR008574">
    <property type="entry name" value="Nematodes_ZYG-11_interact"/>
</dbReference>
<accession>A0A0D6LLL8</accession>
<dbReference type="Proteomes" id="UP000054495">
    <property type="component" value="Unassembled WGS sequence"/>
</dbReference>
<keyword evidence="1" id="KW-1133">Transmembrane helix</keyword>
<feature type="transmembrane region" description="Helical" evidence="1">
    <location>
        <begin position="48"/>
        <end position="65"/>
    </location>
</feature>
<reference evidence="2 3" key="1">
    <citation type="submission" date="2013-05" db="EMBL/GenBank/DDBJ databases">
        <title>Draft genome of the parasitic nematode Anyclostoma ceylanicum.</title>
        <authorList>
            <person name="Mitreva M."/>
        </authorList>
    </citation>
    <scope>NUCLEOTIDE SEQUENCE [LARGE SCALE GENOMIC DNA]</scope>
</reference>
<feature type="transmembrane region" description="Helical" evidence="1">
    <location>
        <begin position="161"/>
        <end position="182"/>
    </location>
</feature>